<sequence>MPYIVSFVKYPSHRGPKIAQKYLEYLQKFPPDDSLGELIIPSAIKITDEGIRVLSVSRVKKGKFDEAWKLAIDQRAFFLDVEGYEGSVEVWATIEEALAAVGMKLP</sequence>
<gene>
    <name evidence="1" type="ORF">S03H2_09769</name>
</gene>
<dbReference type="AlphaFoldDB" id="X1DZG8"/>
<evidence type="ECO:0000313" key="1">
    <source>
        <dbReference type="EMBL" id="GAH26416.1"/>
    </source>
</evidence>
<reference evidence="1" key="1">
    <citation type="journal article" date="2014" name="Front. Microbiol.">
        <title>High frequency of phylogenetically diverse reductive dehalogenase-homologous genes in deep subseafloor sedimentary metagenomes.</title>
        <authorList>
            <person name="Kawai M."/>
            <person name="Futagami T."/>
            <person name="Toyoda A."/>
            <person name="Takaki Y."/>
            <person name="Nishi S."/>
            <person name="Hori S."/>
            <person name="Arai W."/>
            <person name="Tsubouchi T."/>
            <person name="Morono Y."/>
            <person name="Uchiyama I."/>
            <person name="Ito T."/>
            <person name="Fujiyama A."/>
            <person name="Inagaki F."/>
            <person name="Takami H."/>
        </authorList>
    </citation>
    <scope>NUCLEOTIDE SEQUENCE</scope>
    <source>
        <strain evidence="1">Expedition CK06-06</strain>
    </source>
</reference>
<accession>X1DZG8</accession>
<dbReference type="EMBL" id="BARU01005080">
    <property type="protein sequence ID" value="GAH26416.1"/>
    <property type="molecule type" value="Genomic_DNA"/>
</dbReference>
<comment type="caution">
    <text evidence="1">The sequence shown here is derived from an EMBL/GenBank/DDBJ whole genome shotgun (WGS) entry which is preliminary data.</text>
</comment>
<proteinExistence type="predicted"/>
<name>X1DZG8_9ZZZZ</name>
<organism evidence="1">
    <name type="scientific">marine sediment metagenome</name>
    <dbReference type="NCBI Taxonomy" id="412755"/>
    <lineage>
        <taxon>unclassified sequences</taxon>
        <taxon>metagenomes</taxon>
        <taxon>ecological metagenomes</taxon>
    </lineage>
</organism>
<protein>
    <submittedName>
        <fullName evidence="1">Uncharacterized protein</fullName>
    </submittedName>
</protein>